<dbReference type="Pfam" id="PF01426">
    <property type="entry name" value="BAH"/>
    <property type="match status" value="1"/>
</dbReference>
<proteinExistence type="predicted"/>
<dbReference type="InterPro" id="IPR011011">
    <property type="entry name" value="Znf_FYVE_PHD"/>
</dbReference>
<evidence type="ECO:0000313" key="2">
    <source>
        <dbReference type="EMBL" id="KAF2026039.1"/>
    </source>
</evidence>
<name>A0A9P4LJG0_9PLEO</name>
<comment type="caution">
    <text evidence="2">The sequence shown here is derived from an EMBL/GenBank/DDBJ whole genome shotgun (WGS) entry which is preliminary data.</text>
</comment>
<feature type="non-terminal residue" evidence="2">
    <location>
        <position position="1"/>
    </location>
</feature>
<evidence type="ECO:0000313" key="3">
    <source>
        <dbReference type="Proteomes" id="UP000799777"/>
    </source>
</evidence>
<reference evidence="2" key="1">
    <citation type="journal article" date="2020" name="Stud. Mycol.">
        <title>101 Dothideomycetes genomes: a test case for predicting lifestyles and emergence of pathogens.</title>
        <authorList>
            <person name="Haridas S."/>
            <person name="Albert R."/>
            <person name="Binder M."/>
            <person name="Bloem J."/>
            <person name="Labutti K."/>
            <person name="Salamov A."/>
            <person name="Andreopoulos B."/>
            <person name="Baker S."/>
            <person name="Barry K."/>
            <person name="Bills G."/>
            <person name="Bluhm B."/>
            <person name="Cannon C."/>
            <person name="Castanera R."/>
            <person name="Culley D."/>
            <person name="Daum C."/>
            <person name="Ezra D."/>
            <person name="Gonzalez J."/>
            <person name="Henrissat B."/>
            <person name="Kuo A."/>
            <person name="Liang C."/>
            <person name="Lipzen A."/>
            <person name="Lutzoni F."/>
            <person name="Magnuson J."/>
            <person name="Mondo S."/>
            <person name="Nolan M."/>
            <person name="Ohm R."/>
            <person name="Pangilinan J."/>
            <person name="Park H.-J."/>
            <person name="Ramirez L."/>
            <person name="Alfaro M."/>
            <person name="Sun H."/>
            <person name="Tritt A."/>
            <person name="Yoshinaga Y."/>
            <person name="Zwiers L.-H."/>
            <person name="Turgeon B."/>
            <person name="Goodwin S."/>
            <person name="Spatafora J."/>
            <person name="Crous P."/>
            <person name="Grigoriev I."/>
        </authorList>
    </citation>
    <scope>NUCLEOTIDE SEQUENCE</scope>
    <source>
        <strain evidence="2">CBS 110217</strain>
    </source>
</reference>
<dbReference type="InterPro" id="IPR001025">
    <property type="entry name" value="BAH_dom"/>
</dbReference>
<organism evidence="2 3">
    <name type="scientific">Setomelanomma holmii</name>
    <dbReference type="NCBI Taxonomy" id="210430"/>
    <lineage>
        <taxon>Eukaryota</taxon>
        <taxon>Fungi</taxon>
        <taxon>Dikarya</taxon>
        <taxon>Ascomycota</taxon>
        <taxon>Pezizomycotina</taxon>
        <taxon>Dothideomycetes</taxon>
        <taxon>Pleosporomycetidae</taxon>
        <taxon>Pleosporales</taxon>
        <taxon>Pleosporineae</taxon>
        <taxon>Phaeosphaeriaceae</taxon>
        <taxon>Setomelanomma</taxon>
    </lineage>
</organism>
<dbReference type="CDD" id="cd04370">
    <property type="entry name" value="BAH"/>
    <property type="match status" value="1"/>
</dbReference>
<gene>
    <name evidence="2" type="ORF">EK21DRAFT_37599</name>
</gene>
<dbReference type="AlphaFoldDB" id="A0A9P4LJG0"/>
<dbReference type="PROSITE" id="PS51038">
    <property type="entry name" value="BAH"/>
    <property type="match status" value="1"/>
</dbReference>
<dbReference type="SMART" id="SM00439">
    <property type="entry name" value="BAH"/>
    <property type="match status" value="1"/>
</dbReference>
<dbReference type="PANTHER" id="PTHR46364">
    <property type="entry name" value="OS08G0421900 PROTEIN"/>
    <property type="match status" value="1"/>
</dbReference>
<dbReference type="EMBL" id="ML978251">
    <property type="protein sequence ID" value="KAF2026039.1"/>
    <property type="molecule type" value="Genomic_DNA"/>
</dbReference>
<dbReference type="InterPro" id="IPR043151">
    <property type="entry name" value="BAH_sf"/>
</dbReference>
<sequence>KKRKIDWSTIDDGKPFEGFKLKAVTGKTSTQAAKKQKTTKPAIGDTEDWKAAPLVGEITQANPFPESELSETHFTVMPTPEWESTGRYRKFTISEAEFEVNQIVFIKQEGGEEPMIAKVLEVRAGDASHVYLRVYYMYRPHELPGGRQPHHGDSEVIASNHMDIVEALAVLDKAEVVHWNEDPDESTWPLRDQLFWRQTYDVSKPVGSQLSKLRPFCIDKAPCNPDEPLINCPSCKGWLHARCLEEQAVKEALNNNKLPAARGRPAKTKKKGPRKSATDAAFVAHLKVLESSTVVMTVTDKRSDQDNQRWNVDVKCLLCKEVIEKADDELPAEPEETAIE</sequence>
<dbReference type="GO" id="GO:0003682">
    <property type="term" value="F:chromatin binding"/>
    <property type="evidence" value="ECO:0007669"/>
    <property type="project" value="InterPro"/>
</dbReference>
<keyword evidence="3" id="KW-1185">Reference proteome</keyword>
<dbReference type="SUPFAM" id="SSF57903">
    <property type="entry name" value="FYVE/PHD zinc finger"/>
    <property type="match status" value="1"/>
</dbReference>
<accession>A0A9P4LJG0</accession>
<feature type="non-terminal residue" evidence="2">
    <location>
        <position position="340"/>
    </location>
</feature>
<protein>
    <recommendedName>
        <fullName evidence="1">BAH domain-containing protein</fullName>
    </recommendedName>
</protein>
<dbReference type="Proteomes" id="UP000799777">
    <property type="component" value="Unassembled WGS sequence"/>
</dbReference>
<evidence type="ECO:0000259" key="1">
    <source>
        <dbReference type="PROSITE" id="PS51038"/>
    </source>
</evidence>
<dbReference type="Gene3D" id="2.30.30.490">
    <property type="match status" value="1"/>
</dbReference>
<feature type="domain" description="BAH" evidence="1">
    <location>
        <begin position="96"/>
        <end position="211"/>
    </location>
</feature>
<dbReference type="OrthoDB" id="10259622at2759"/>